<name>A0A6M4AZJ8_9HYPO</name>
<dbReference type="GO" id="GO:0004519">
    <property type="term" value="F:endonuclease activity"/>
    <property type="evidence" value="ECO:0007669"/>
    <property type="project" value="UniProtKB-KW"/>
</dbReference>
<reference evidence="13" key="2">
    <citation type="submission" date="2020-01" db="EMBL/GenBank/DDBJ databases">
        <authorList>
            <person name="Brankovics B."/>
            <person name="Van Diepeningen A.D."/>
            <person name="De Hoog G.S."/>
            <person name="Van Der Lee T.A.J."/>
            <person name="Waalwijk C."/>
        </authorList>
    </citation>
    <scope>NUCLEOTIDE SEQUENCE</scope>
    <source>
        <strain evidence="13">CBS 414.97</strain>
    </source>
</reference>
<evidence type="ECO:0000256" key="11">
    <source>
        <dbReference type="ARBA" id="ARBA00023136"/>
    </source>
</evidence>
<evidence type="ECO:0000256" key="3">
    <source>
        <dbReference type="ARBA" id="ARBA00009332"/>
    </source>
</evidence>
<dbReference type="EMBL" id="MT010924">
    <property type="protein sequence ID" value="QJQ35354.1"/>
    <property type="molecule type" value="Genomic_DNA"/>
</dbReference>
<sequence>MILGNIINNKINFSANVKNNKFNSYLAGLFEGDGHIWIQNPEAGNKKKHNPRFCITFSLKNEPLAKKLLDIIESGFIRYKPKDNACVLVVSPVAGLKKIVYLINGELRTPKIHQLYKLIDWLNKHHSTKIDKLPLKESPLANDSWLSGFIDSDGSFSVQHTKVENRASLAEPAKKRKISCRLRIEQRMLDPVTGNSYLDILTTITKFLNCSLLTRTQKSTSNEYYTLAASSKYSTEILVNYLDKYPLFSSKYLDYRDWREIVLLMLENKHYTEEGLTKTDSVRDSMNRNRTYFNWDHLNKLSA</sequence>
<dbReference type="GO" id="GO:0006314">
    <property type="term" value="P:intron homing"/>
    <property type="evidence" value="ECO:0007669"/>
    <property type="project" value="UniProtKB-KW"/>
</dbReference>
<dbReference type="AlphaFoldDB" id="A0A6M4AZJ8"/>
<dbReference type="PANTHER" id="PTHR36181:SF6">
    <property type="entry name" value="INTRON-ENCODED LAGLIDADG ENDONUCLEASE FAMILY PROTEIN"/>
    <property type="match status" value="1"/>
</dbReference>
<dbReference type="GO" id="GO:0016020">
    <property type="term" value="C:membrane"/>
    <property type="evidence" value="ECO:0007669"/>
    <property type="project" value="UniProtKB-SubCell"/>
</dbReference>
<evidence type="ECO:0000256" key="2">
    <source>
        <dbReference type="ARBA" id="ARBA00004173"/>
    </source>
</evidence>
<gene>
    <name evidence="13" type="primary">iorf303</name>
</gene>
<evidence type="ECO:0000256" key="10">
    <source>
        <dbReference type="ARBA" id="ARBA00023128"/>
    </source>
</evidence>
<keyword evidence="4" id="KW-0812">Transmembrane</keyword>
<comment type="similarity">
    <text evidence="3">In the C-terminal section; belongs to the LAGLIDADG endonuclease family.</text>
</comment>
<keyword evidence="11" id="KW-0472">Membrane</keyword>
<dbReference type="PANTHER" id="PTHR36181">
    <property type="entry name" value="INTRON-ENCODED ENDONUCLEASE AI3-RELATED"/>
    <property type="match status" value="1"/>
</dbReference>
<proteinExistence type="inferred from homology"/>
<dbReference type="InterPro" id="IPR004860">
    <property type="entry name" value="LAGLIDADG_dom"/>
</dbReference>
<dbReference type="GO" id="GO:0016787">
    <property type="term" value="F:hydrolase activity"/>
    <property type="evidence" value="ECO:0007669"/>
    <property type="project" value="UniProtKB-KW"/>
</dbReference>
<keyword evidence="5" id="KW-0540">Nuclease</keyword>
<keyword evidence="8" id="KW-0404">Intron homing</keyword>
<keyword evidence="6 13" id="KW-0255">Endonuclease</keyword>
<protein>
    <submittedName>
        <fullName evidence="13">LAGLIDADG endonuclease</fullName>
    </submittedName>
</protein>
<evidence type="ECO:0000256" key="4">
    <source>
        <dbReference type="ARBA" id="ARBA00022692"/>
    </source>
</evidence>
<evidence type="ECO:0000256" key="8">
    <source>
        <dbReference type="ARBA" id="ARBA00022886"/>
    </source>
</evidence>
<feature type="domain" description="Homing endonuclease LAGLIDADG" evidence="12">
    <location>
        <begin position="146"/>
        <end position="262"/>
    </location>
</feature>
<dbReference type="FunFam" id="3.10.28.10:FF:000011">
    <property type="entry name" value="Intron-encoded DNA endonuclease aI3"/>
    <property type="match status" value="1"/>
</dbReference>
<evidence type="ECO:0000256" key="9">
    <source>
        <dbReference type="ARBA" id="ARBA00022989"/>
    </source>
</evidence>
<evidence type="ECO:0000256" key="1">
    <source>
        <dbReference type="ARBA" id="ARBA00004141"/>
    </source>
</evidence>
<evidence type="ECO:0000256" key="5">
    <source>
        <dbReference type="ARBA" id="ARBA00022722"/>
    </source>
</evidence>
<keyword evidence="9" id="KW-1133">Transmembrane helix</keyword>
<evidence type="ECO:0000313" key="13">
    <source>
        <dbReference type="EMBL" id="QJQ35354.1"/>
    </source>
</evidence>
<dbReference type="FunFam" id="3.10.28.10:FF:000007">
    <property type="entry name" value="Intron-encoded DNA endonuclease aI3"/>
    <property type="match status" value="1"/>
</dbReference>
<dbReference type="InterPro" id="IPR051289">
    <property type="entry name" value="LAGLIDADG_Endonuclease"/>
</dbReference>
<dbReference type="GO" id="GO:0005739">
    <property type="term" value="C:mitochondrion"/>
    <property type="evidence" value="ECO:0007669"/>
    <property type="project" value="UniProtKB-SubCell"/>
</dbReference>
<dbReference type="Pfam" id="PF00961">
    <property type="entry name" value="LAGLIDADG_1"/>
    <property type="match status" value="2"/>
</dbReference>
<feature type="domain" description="Homing endonuclease LAGLIDADG" evidence="12">
    <location>
        <begin position="26"/>
        <end position="119"/>
    </location>
</feature>
<evidence type="ECO:0000256" key="7">
    <source>
        <dbReference type="ARBA" id="ARBA00022801"/>
    </source>
</evidence>
<organism evidence="13">
    <name type="scientific">Fusarium pseudoanthophilum</name>
    <dbReference type="NCBI Taxonomy" id="48495"/>
    <lineage>
        <taxon>Eukaryota</taxon>
        <taxon>Fungi</taxon>
        <taxon>Dikarya</taxon>
        <taxon>Ascomycota</taxon>
        <taxon>Pezizomycotina</taxon>
        <taxon>Sordariomycetes</taxon>
        <taxon>Hypocreomycetidae</taxon>
        <taxon>Hypocreales</taxon>
        <taxon>Nectriaceae</taxon>
        <taxon>Fusarium</taxon>
        <taxon>Fusarium fujikuroi species complex</taxon>
    </lineage>
</organism>
<accession>A0A6M4AZJ8</accession>
<geneLocation type="mitochondrion" evidence="13"/>
<evidence type="ECO:0000256" key="6">
    <source>
        <dbReference type="ARBA" id="ARBA00022759"/>
    </source>
</evidence>
<evidence type="ECO:0000259" key="12">
    <source>
        <dbReference type="Pfam" id="PF00961"/>
    </source>
</evidence>
<comment type="subcellular location">
    <subcellularLocation>
        <location evidence="1">Membrane</location>
        <topology evidence="1">Multi-pass membrane protein</topology>
    </subcellularLocation>
    <subcellularLocation>
        <location evidence="2">Mitochondrion</location>
    </subcellularLocation>
</comment>
<dbReference type="InterPro" id="IPR027434">
    <property type="entry name" value="Homing_endonucl"/>
</dbReference>
<dbReference type="Gene3D" id="3.10.28.10">
    <property type="entry name" value="Homing endonucleases"/>
    <property type="match status" value="2"/>
</dbReference>
<keyword evidence="7" id="KW-0378">Hydrolase</keyword>
<keyword evidence="10 13" id="KW-0496">Mitochondrion</keyword>
<reference evidence="13" key="1">
    <citation type="journal article" date="2020" name="Front. Microbiol.">
        <title>Detecting Introgression Between Members of the Fusarium fujikuroi and F. oxysporum Species Complexes by Comparative Mitogenomics.</title>
        <authorList>
            <person name="Brankovics B."/>
            <person name="van Diepeningen A.D."/>
            <person name="de Hoog G.S."/>
            <person name="van der Lee T.A.J."/>
            <person name="Waalwijk C."/>
        </authorList>
    </citation>
    <scope>NUCLEOTIDE SEQUENCE</scope>
    <source>
        <strain evidence="13">CBS 414.97</strain>
    </source>
</reference>
<dbReference type="SUPFAM" id="SSF55608">
    <property type="entry name" value="Homing endonucleases"/>
    <property type="match status" value="2"/>
</dbReference>